<dbReference type="GeneID" id="20675536"/>
<dbReference type="Proteomes" id="UP000030671">
    <property type="component" value="Unassembled WGS sequence"/>
</dbReference>
<name>W4KJP5_HETIT</name>
<keyword evidence="4" id="KW-1185">Reference proteome</keyword>
<gene>
    <name evidence="3" type="ORF">HETIRDRAFT_443673</name>
</gene>
<dbReference type="RefSeq" id="XP_009542725.1">
    <property type="nucleotide sequence ID" value="XM_009544430.1"/>
</dbReference>
<dbReference type="InterPro" id="IPR056948">
    <property type="entry name" value="PNGaseA_N"/>
</dbReference>
<dbReference type="PANTHER" id="PTHR31104">
    <property type="entry name" value="PEPTIDE-N4-(N-ACETYL-BETA-GLUCOSAMINYL)ASPARAGINE AMIDASE A PROTEIN"/>
    <property type="match status" value="1"/>
</dbReference>
<feature type="signal peptide" evidence="1">
    <location>
        <begin position="1"/>
        <end position="23"/>
    </location>
</feature>
<proteinExistence type="predicted"/>
<evidence type="ECO:0000313" key="3">
    <source>
        <dbReference type="EMBL" id="ETW85919.1"/>
    </source>
</evidence>
<organism evidence="3 4">
    <name type="scientific">Heterobasidion irregulare (strain TC 32-1)</name>
    <dbReference type="NCBI Taxonomy" id="747525"/>
    <lineage>
        <taxon>Eukaryota</taxon>
        <taxon>Fungi</taxon>
        <taxon>Dikarya</taxon>
        <taxon>Basidiomycota</taxon>
        <taxon>Agaricomycotina</taxon>
        <taxon>Agaricomycetes</taxon>
        <taxon>Russulales</taxon>
        <taxon>Bondarzewiaceae</taxon>
        <taxon>Heterobasidion</taxon>
        <taxon>Heterobasidion annosum species complex</taxon>
    </lineage>
</organism>
<dbReference type="Pfam" id="PF12222">
    <property type="entry name" value="PNGaseA"/>
    <property type="match status" value="1"/>
</dbReference>
<protein>
    <recommendedName>
        <fullName evidence="2">Peptide N-acetyl-beta-D-glucosaminyl asparaginase amidase A N-terminal domain-containing protein</fullName>
    </recommendedName>
</protein>
<dbReference type="InterPro" id="IPR021102">
    <property type="entry name" value="PNGase_A"/>
</dbReference>
<dbReference type="Pfam" id="PF25156">
    <property type="entry name" value="PNGase_A_C"/>
    <property type="match status" value="1"/>
</dbReference>
<evidence type="ECO:0000259" key="2">
    <source>
        <dbReference type="Pfam" id="PF12222"/>
    </source>
</evidence>
<evidence type="ECO:0000256" key="1">
    <source>
        <dbReference type="SAM" id="SignalP"/>
    </source>
</evidence>
<dbReference type="AlphaFoldDB" id="W4KJP5"/>
<accession>W4KJP5</accession>
<sequence>MFSSVVWLGLSAALCLLSKGARAARLVDFQVAQPPPLPQDAQQCTIRILERTFAFSFGDAEVVQFTPPSECGEPGSWSGISLNLTVTSNGTQFDRLGIFTFHNVEIWRTSTPEPTRGDGIIWTYLKDVTRYLPLFAKPGTFILQLDNLIETGLDGEYATTVDATFFASSAAHPPAPRADLIVPISTLANNTGNDASVPPGFSLNVTLPQNAVAAYAELYASGNGDEEFWYFNVANQFLPDLPSGTTFGQGPFREVRILVDGQVAGIAFPYAVIFTGGIIPTAWRPITSYGALDLPTYFLDLTPFIPVLTDGAAHNITLDVASAEVDHAINQNWFVSGLLQVLLDSSNARTTGNITVYDVAPFARATSTGSAGAGGDLNVTLTTTHSVHIEADIVAGSGKRTKVVFTQDLAFSNTQTYLDNASVQNVLQVSSGSVLSTHNGATVLRDAFSYPLAINFSASPDGSNIAATFDHSYERTLLPSPFILGSTIHERQLAGGAFHLASTGNSGSNGTSNNTFTYADAARNTFDRQVNAFVNNITFDHQSGSLAPATTTTTNARAPASVPLAQAVMRVRLPGGRTVGN</sequence>
<keyword evidence="1" id="KW-0732">Signal</keyword>
<dbReference type="OrthoDB" id="1612078at2759"/>
<dbReference type="HOGENOM" id="CLU_011027_2_0_1"/>
<dbReference type="InParanoid" id="W4KJP5"/>
<feature type="chain" id="PRO_5004845434" description="Peptide N-acetyl-beta-D-glucosaminyl asparaginase amidase A N-terminal domain-containing protein" evidence="1">
    <location>
        <begin position="24"/>
        <end position="581"/>
    </location>
</feature>
<reference evidence="3 4" key="1">
    <citation type="journal article" date="2012" name="New Phytol.">
        <title>Insight into trade-off between wood decay and parasitism from the genome of a fungal forest pathogen.</title>
        <authorList>
            <person name="Olson A."/>
            <person name="Aerts A."/>
            <person name="Asiegbu F."/>
            <person name="Belbahri L."/>
            <person name="Bouzid O."/>
            <person name="Broberg A."/>
            <person name="Canback B."/>
            <person name="Coutinho P.M."/>
            <person name="Cullen D."/>
            <person name="Dalman K."/>
            <person name="Deflorio G."/>
            <person name="van Diepen L.T."/>
            <person name="Dunand C."/>
            <person name="Duplessis S."/>
            <person name="Durling M."/>
            <person name="Gonthier P."/>
            <person name="Grimwood J."/>
            <person name="Fossdal C.G."/>
            <person name="Hansson D."/>
            <person name="Henrissat B."/>
            <person name="Hietala A."/>
            <person name="Himmelstrand K."/>
            <person name="Hoffmeister D."/>
            <person name="Hogberg N."/>
            <person name="James T.Y."/>
            <person name="Karlsson M."/>
            <person name="Kohler A."/>
            <person name="Kues U."/>
            <person name="Lee Y.H."/>
            <person name="Lin Y.C."/>
            <person name="Lind M."/>
            <person name="Lindquist E."/>
            <person name="Lombard V."/>
            <person name="Lucas S."/>
            <person name="Lunden K."/>
            <person name="Morin E."/>
            <person name="Murat C."/>
            <person name="Park J."/>
            <person name="Raffaello T."/>
            <person name="Rouze P."/>
            <person name="Salamov A."/>
            <person name="Schmutz J."/>
            <person name="Solheim H."/>
            <person name="Stahlberg J."/>
            <person name="Velez H."/>
            <person name="de Vries R.P."/>
            <person name="Wiebenga A."/>
            <person name="Woodward S."/>
            <person name="Yakovlev I."/>
            <person name="Garbelotto M."/>
            <person name="Martin F."/>
            <person name="Grigoriev I.V."/>
            <person name="Stenlid J."/>
        </authorList>
    </citation>
    <scope>NUCLEOTIDE SEQUENCE [LARGE SCALE GENOMIC DNA]</scope>
    <source>
        <strain evidence="3 4">TC 32-1</strain>
    </source>
</reference>
<dbReference type="KEGG" id="hir:HETIRDRAFT_443673"/>
<dbReference type="EMBL" id="KI925455">
    <property type="protein sequence ID" value="ETW85919.1"/>
    <property type="molecule type" value="Genomic_DNA"/>
</dbReference>
<feature type="domain" description="Peptide N-acetyl-beta-D-glucosaminyl asparaginase amidase A N-terminal" evidence="2">
    <location>
        <begin position="34"/>
        <end position="358"/>
    </location>
</feature>
<dbReference type="eggNOG" id="ENOG502QSXK">
    <property type="taxonomic scope" value="Eukaryota"/>
</dbReference>
<evidence type="ECO:0000313" key="4">
    <source>
        <dbReference type="Proteomes" id="UP000030671"/>
    </source>
</evidence>